<evidence type="ECO:0000256" key="7">
    <source>
        <dbReference type="ARBA" id="ARBA00022840"/>
    </source>
</evidence>
<keyword evidence="5" id="KW-0378">Hydrolase</keyword>
<evidence type="ECO:0000256" key="11">
    <source>
        <dbReference type="ARBA" id="ARBA00048954"/>
    </source>
</evidence>
<dbReference type="GO" id="GO:0006269">
    <property type="term" value="P:DNA replication, synthesis of primer"/>
    <property type="evidence" value="ECO:0007669"/>
    <property type="project" value="UniProtKB-KW"/>
</dbReference>
<dbReference type="PANTHER" id="PTHR30153:SF2">
    <property type="entry name" value="REPLICATIVE DNA HELICASE"/>
    <property type="match status" value="1"/>
</dbReference>
<dbReference type="EC" id="5.6.2.3" evidence="10"/>
<dbReference type="Pfam" id="PF00772">
    <property type="entry name" value="DnaB"/>
    <property type="match status" value="1"/>
</dbReference>
<dbReference type="GO" id="GO:0003677">
    <property type="term" value="F:DNA binding"/>
    <property type="evidence" value="ECO:0007669"/>
    <property type="project" value="UniProtKB-KW"/>
</dbReference>
<protein>
    <recommendedName>
        <fullName evidence="10">DNA 5'-3' helicase</fullName>
        <ecNumber evidence="10">5.6.2.3</ecNumber>
    </recommendedName>
</protein>
<proteinExistence type="inferred from homology"/>
<dbReference type="AlphaFoldDB" id="A0A943HRC3"/>
<evidence type="ECO:0000256" key="10">
    <source>
        <dbReference type="ARBA" id="ARBA00044969"/>
    </source>
</evidence>
<accession>A0A943HRC3</accession>
<evidence type="ECO:0000256" key="4">
    <source>
        <dbReference type="ARBA" id="ARBA00022741"/>
    </source>
</evidence>
<dbReference type="SUPFAM" id="SSF52540">
    <property type="entry name" value="P-loop containing nucleoside triphosphate hydrolases"/>
    <property type="match status" value="1"/>
</dbReference>
<dbReference type="InterPro" id="IPR007693">
    <property type="entry name" value="DNA_helicase_DnaB-like_N"/>
</dbReference>
<keyword evidence="7" id="KW-0067">ATP-binding</keyword>
<dbReference type="PROSITE" id="PS51199">
    <property type="entry name" value="SF4_HELICASE"/>
    <property type="match status" value="1"/>
</dbReference>
<comment type="similarity">
    <text evidence="1">Belongs to the helicase family. DnaB subfamily.</text>
</comment>
<dbReference type="Gene3D" id="1.10.860.10">
    <property type="entry name" value="DNAb Helicase, Chain A"/>
    <property type="match status" value="1"/>
</dbReference>
<keyword evidence="3" id="KW-0235">DNA replication</keyword>
<evidence type="ECO:0000256" key="8">
    <source>
        <dbReference type="ARBA" id="ARBA00023125"/>
    </source>
</evidence>
<dbReference type="GO" id="GO:0005829">
    <property type="term" value="C:cytosol"/>
    <property type="evidence" value="ECO:0007669"/>
    <property type="project" value="TreeGrafter"/>
</dbReference>
<keyword evidence="2" id="KW-0639">Primosome</keyword>
<dbReference type="GO" id="GO:0016787">
    <property type="term" value="F:hydrolase activity"/>
    <property type="evidence" value="ECO:0007669"/>
    <property type="project" value="UniProtKB-KW"/>
</dbReference>
<evidence type="ECO:0000256" key="9">
    <source>
        <dbReference type="ARBA" id="ARBA00023235"/>
    </source>
</evidence>
<dbReference type="Proteomes" id="UP000782901">
    <property type="component" value="Unassembled WGS sequence"/>
</dbReference>
<dbReference type="InterPro" id="IPR007694">
    <property type="entry name" value="DNA_helicase_DnaB-like_C"/>
</dbReference>
<evidence type="ECO:0000256" key="3">
    <source>
        <dbReference type="ARBA" id="ARBA00022705"/>
    </source>
</evidence>
<dbReference type="SUPFAM" id="SSF48024">
    <property type="entry name" value="N-terminal domain of DnaB helicase"/>
    <property type="match status" value="1"/>
</dbReference>
<keyword evidence="6 13" id="KW-0347">Helicase</keyword>
<feature type="domain" description="SF4 helicase" evidence="12">
    <location>
        <begin position="176"/>
        <end position="444"/>
    </location>
</feature>
<gene>
    <name evidence="13" type="ORF">KHY35_08585</name>
</gene>
<evidence type="ECO:0000256" key="6">
    <source>
        <dbReference type="ARBA" id="ARBA00022806"/>
    </source>
</evidence>
<reference evidence="13" key="1">
    <citation type="submission" date="2021-02" db="EMBL/GenBank/DDBJ databases">
        <title>Infant gut strain persistence is associated with maternal origin, phylogeny, and functional potential including surface adhesion and iron acquisition.</title>
        <authorList>
            <person name="Lou Y.C."/>
        </authorList>
    </citation>
    <scope>NUCLEOTIDE SEQUENCE</scope>
    <source>
        <strain evidence="13">L3_082_243G1_dasL3_082_243G1_maxbin2.maxbin.015s ta_sub</strain>
    </source>
</reference>
<comment type="catalytic activity">
    <reaction evidence="11">
        <text>ATP + H2O = ADP + phosphate + H(+)</text>
        <dbReference type="Rhea" id="RHEA:13065"/>
        <dbReference type="ChEBI" id="CHEBI:15377"/>
        <dbReference type="ChEBI" id="CHEBI:15378"/>
        <dbReference type="ChEBI" id="CHEBI:30616"/>
        <dbReference type="ChEBI" id="CHEBI:43474"/>
        <dbReference type="ChEBI" id="CHEBI:456216"/>
        <dbReference type="EC" id="5.6.2.3"/>
    </reaction>
</comment>
<dbReference type="Gene3D" id="3.40.50.300">
    <property type="entry name" value="P-loop containing nucleotide triphosphate hydrolases"/>
    <property type="match status" value="1"/>
</dbReference>
<dbReference type="GO" id="GO:0043139">
    <property type="term" value="F:5'-3' DNA helicase activity"/>
    <property type="evidence" value="ECO:0007669"/>
    <property type="project" value="UniProtKB-EC"/>
</dbReference>
<keyword evidence="8" id="KW-0238">DNA-binding</keyword>
<dbReference type="GO" id="GO:1990077">
    <property type="term" value="C:primosome complex"/>
    <property type="evidence" value="ECO:0007669"/>
    <property type="project" value="UniProtKB-KW"/>
</dbReference>
<dbReference type="InterPro" id="IPR016136">
    <property type="entry name" value="DNA_helicase_N/primase_C"/>
</dbReference>
<evidence type="ECO:0000256" key="1">
    <source>
        <dbReference type="ARBA" id="ARBA00008428"/>
    </source>
</evidence>
<evidence type="ECO:0000313" key="14">
    <source>
        <dbReference type="Proteomes" id="UP000782901"/>
    </source>
</evidence>
<evidence type="ECO:0000313" key="13">
    <source>
        <dbReference type="EMBL" id="MBS5410757.1"/>
    </source>
</evidence>
<evidence type="ECO:0000256" key="5">
    <source>
        <dbReference type="ARBA" id="ARBA00022801"/>
    </source>
</evidence>
<keyword evidence="4" id="KW-0547">Nucleotide-binding</keyword>
<dbReference type="PANTHER" id="PTHR30153">
    <property type="entry name" value="REPLICATIVE DNA HELICASE DNAB"/>
    <property type="match status" value="1"/>
</dbReference>
<organism evidence="13 14">
    <name type="scientific">Bacteroides thetaiotaomicron</name>
    <dbReference type="NCBI Taxonomy" id="818"/>
    <lineage>
        <taxon>Bacteria</taxon>
        <taxon>Pseudomonadati</taxon>
        <taxon>Bacteroidota</taxon>
        <taxon>Bacteroidia</taxon>
        <taxon>Bacteroidales</taxon>
        <taxon>Bacteroidaceae</taxon>
        <taxon>Bacteroides</taxon>
    </lineage>
</organism>
<dbReference type="EMBL" id="JAGZEE010000010">
    <property type="protein sequence ID" value="MBS5410757.1"/>
    <property type="molecule type" value="Genomic_DNA"/>
</dbReference>
<evidence type="ECO:0000259" key="12">
    <source>
        <dbReference type="PROSITE" id="PS51199"/>
    </source>
</evidence>
<dbReference type="InterPro" id="IPR027417">
    <property type="entry name" value="P-loop_NTPase"/>
</dbReference>
<dbReference type="GO" id="GO:0005524">
    <property type="term" value="F:ATP binding"/>
    <property type="evidence" value="ECO:0007669"/>
    <property type="project" value="UniProtKB-KW"/>
</dbReference>
<comment type="caution">
    <text evidence="13">The sequence shown here is derived from an EMBL/GenBank/DDBJ whole genome shotgun (WGS) entry which is preliminary data.</text>
</comment>
<evidence type="ECO:0000256" key="2">
    <source>
        <dbReference type="ARBA" id="ARBA00022515"/>
    </source>
</evidence>
<sequence>MAKIERILIDNICPLHDLECEKAVLGTLTTPGNYKEIPESLSEDCFYDDLNRSIFQCIKEIMSESGHPEVIRIKGELEKKGVKFQLGELLERLNGMTLDLEQYANRLFDLSVRRKYREIGLYLLKHSATEEEDAEHVQAKAGKDLAGIYRRASDGISTLHDGLANVHQIVNRNLAGESSLTGTPTGFDKFDSRAGGLQKSHLLIIAAEQGMGKTALLLCFLRNAALSGSKSIIYSMEMRKEEISARLASIESKIPINQILYSKLQDHQVEYFDKAVGRILDLPIYFDDNSTSNIDTIIASIRYMKRVYDIDGAAVDYLQILNVHMKGNSPEQQLADVARRLKDLAKELDIWIIALSQLSRDKDNPVPTENRLRGSGQIAEAADIVLLLYRPEKKGRNYPEPFADVNPKGTAMIDISKGRNIGESKFIVKFDASTTHFYDIDELPKVENAMEEAPY</sequence>
<dbReference type="InterPro" id="IPR036185">
    <property type="entry name" value="DNA_heli_DnaB-like_N_sf"/>
</dbReference>
<name>A0A943HRC3_BACT4</name>
<keyword evidence="9" id="KW-0413">Isomerase</keyword>
<dbReference type="Pfam" id="PF03796">
    <property type="entry name" value="DnaB_C"/>
    <property type="match status" value="1"/>
</dbReference>